<evidence type="ECO:0000313" key="4">
    <source>
        <dbReference type="Proteomes" id="UP000293995"/>
    </source>
</evidence>
<evidence type="ECO:0000313" key="3">
    <source>
        <dbReference type="EMBL" id="QAY58736.1"/>
    </source>
</evidence>
<sequence length="577" mass="61188">MAHTSDERALATQLAGIEPEALARLLHARGVPASVGWHDCFDAAEALLDAASIDRALTRLARPVLQALDAAAGDPVTGDARVPLEELALVRADGRAFAVVATRLGEALTTHPEAVATGSSPGDPARADERHAATVAEQVAAAVRTLTDVVALSRDQPLTVTGAGAVTAVDRRRLLDAHIVQTATELDDLLALADAAGLLALAGREWLVTDVGDAWLPGGLVARWAAVATAWRDALPAAVRTLGDGYLPPGAWSALLPLDDDWPAHVELLRRRAERWGLYDRDGAEPAWTTPLRAGGDPELAALTPLVPDEIDKIYLQADLSAIAPGPLRSGLDLRLRTMAIRESVAQASTYRFSADSLAAAIAGGEDAASLRAFLSELSLTGIPQPLEYLIDQAEARHGLIRVGTDVSGRTRVTSAEPRLLHTLAVDQALRAIGLVRDDDALVSRVSRDAVFWTLADARYPVIAVDEIGQPVPLHRRRAPLTAAARSEPWAALLPVASELIAHSGGDADRAWLQRELDQAVRARSEIVVTVRLPGGDEREFAMEASGLGGGRLRGRDRGADVERTLPVSSIVAVRPR</sequence>
<protein>
    <recommendedName>
        <fullName evidence="2">Helicase XPB/Ssl2 N-terminal domain-containing protein</fullName>
    </recommendedName>
</protein>
<dbReference type="EMBL" id="CP035494">
    <property type="protein sequence ID" value="QAY58736.1"/>
    <property type="molecule type" value="Genomic_DNA"/>
</dbReference>
<dbReference type="Proteomes" id="UP000293995">
    <property type="component" value="Chromosome"/>
</dbReference>
<dbReference type="Pfam" id="PF13625">
    <property type="entry name" value="Helicase_C_3"/>
    <property type="match status" value="1"/>
</dbReference>
<proteinExistence type="predicted"/>
<dbReference type="AlphaFoldDB" id="A0A4P6EB32"/>
<feature type="region of interest" description="Disordered" evidence="1">
    <location>
        <begin position="111"/>
        <end position="130"/>
    </location>
</feature>
<dbReference type="KEGG" id="mprt:ET475_01095"/>
<dbReference type="InterPro" id="IPR032830">
    <property type="entry name" value="XPB/Ssl2_N"/>
</dbReference>
<organism evidence="3 4">
    <name type="scientific">Microbacterium protaetiae</name>
    <dbReference type="NCBI Taxonomy" id="2509458"/>
    <lineage>
        <taxon>Bacteria</taxon>
        <taxon>Bacillati</taxon>
        <taxon>Actinomycetota</taxon>
        <taxon>Actinomycetes</taxon>
        <taxon>Micrococcales</taxon>
        <taxon>Microbacteriaceae</taxon>
        <taxon>Microbacterium</taxon>
    </lineage>
</organism>
<keyword evidence="4" id="KW-1185">Reference proteome</keyword>
<evidence type="ECO:0000259" key="2">
    <source>
        <dbReference type="Pfam" id="PF13625"/>
    </source>
</evidence>
<evidence type="ECO:0000256" key="1">
    <source>
        <dbReference type="SAM" id="MobiDB-lite"/>
    </source>
</evidence>
<name>A0A4P6EB32_9MICO</name>
<gene>
    <name evidence="3" type="ORF">ET475_01095</name>
</gene>
<feature type="domain" description="Helicase XPB/Ssl2 N-terminal" evidence="2">
    <location>
        <begin position="315"/>
        <end position="437"/>
    </location>
</feature>
<dbReference type="OrthoDB" id="3415124at2"/>
<accession>A0A4P6EB32</accession>
<reference evidence="3 4" key="1">
    <citation type="submission" date="2019-01" db="EMBL/GenBank/DDBJ databases">
        <title>Genome sequencing of strain DFW100M-13.</title>
        <authorList>
            <person name="Heo J."/>
            <person name="Kim S.-J."/>
            <person name="Kim J.-S."/>
            <person name="Hong S.-B."/>
            <person name="Kwon S.-W."/>
        </authorList>
    </citation>
    <scope>NUCLEOTIDE SEQUENCE [LARGE SCALE GENOMIC DNA]</scope>
    <source>
        <strain evidence="3 4">DFW100M-13</strain>
    </source>
</reference>
<dbReference type="RefSeq" id="WP_129385229.1">
    <property type="nucleotide sequence ID" value="NZ_CP035494.1"/>
</dbReference>